<dbReference type="InterPro" id="IPR009057">
    <property type="entry name" value="Homeodomain-like_sf"/>
</dbReference>
<feature type="DNA-binding region" description="Homeobox" evidence="4">
    <location>
        <begin position="122"/>
        <end position="181"/>
    </location>
</feature>
<evidence type="ECO:0000256" key="2">
    <source>
        <dbReference type="ARBA" id="ARBA00023155"/>
    </source>
</evidence>
<dbReference type="PROSITE" id="PS00027">
    <property type="entry name" value="HOMEOBOX_1"/>
    <property type="match status" value="1"/>
</dbReference>
<dbReference type="EMBL" id="FM207046">
    <property type="protein sequence ID" value="CAR62455.1"/>
    <property type="molecule type" value="mRNA"/>
</dbReference>
<dbReference type="GO" id="GO:0000981">
    <property type="term" value="F:DNA-binding transcription factor activity, RNA polymerase II-specific"/>
    <property type="evidence" value="ECO:0007669"/>
    <property type="project" value="InterPro"/>
</dbReference>
<dbReference type="Gene3D" id="1.10.10.60">
    <property type="entry name" value="Homeodomain-like"/>
    <property type="match status" value="1"/>
</dbReference>
<organism evidence="8">
    <name type="scientific">Cladonema radiatum</name>
    <dbReference type="NCBI Taxonomy" id="264074"/>
    <lineage>
        <taxon>Eukaryota</taxon>
        <taxon>Metazoa</taxon>
        <taxon>Cnidaria</taxon>
        <taxon>Hydrozoa</taxon>
        <taxon>Hydroidolina</taxon>
        <taxon>Anthoathecata</taxon>
        <taxon>Capitata</taxon>
        <taxon>Cladonematidae</taxon>
        <taxon>Cladonema</taxon>
    </lineage>
</organism>
<dbReference type="PANTHER" id="PTHR45664:SF12">
    <property type="entry name" value="PANCREAS_DUODENUM HOMEOBOX PROTEIN 1"/>
    <property type="match status" value="1"/>
</dbReference>
<comment type="subcellular location">
    <subcellularLocation>
        <location evidence="4 5">Nucleus</location>
    </subcellularLocation>
</comment>
<evidence type="ECO:0000313" key="8">
    <source>
        <dbReference type="EMBL" id="CAR62455.1"/>
    </source>
</evidence>
<evidence type="ECO:0000256" key="1">
    <source>
        <dbReference type="ARBA" id="ARBA00023125"/>
    </source>
</evidence>
<evidence type="ECO:0000256" key="6">
    <source>
        <dbReference type="SAM" id="MobiDB-lite"/>
    </source>
</evidence>
<evidence type="ECO:0000256" key="5">
    <source>
        <dbReference type="RuleBase" id="RU000682"/>
    </source>
</evidence>
<dbReference type="PRINTS" id="PR00024">
    <property type="entry name" value="HOMEOBOX"/>
</dbReference>
<dbReference type="PANTHER" id="PTHR45664">
    <property type="entry name" value="PROTEIN ZERKNUELLT 1-RELATED"/>
    <property type="match status" value="1"/>
</dbReference>
<dbReference type="CDD" id="cd00086">
    <property type="entry name" value="homeodomain"/>
    <property type="match status" value="1"/>
</dbReference>
<dbReference type="InterPro" id="IPR001356">
    <property type="entry name" value="HD"/>
</dbReference>
<gene>
    <name evidence="8" type="primary">cnoxA</name>
</gene>
<keyword evidence="3 4" id="KW-0539">Nucleus</keyword>
<evidence type="ECO:0000256" key="4">
    <source>
        <dbReference type="PROSITE-ProRule" id="PRU00108"/>
    </source>
</evidence>
<name>B6ZCE2_9CNID</name>
<dbReference type="PROSITE" id="PS50071">
    <property type="entry name" value="HOMEOBOX_2"/>
    <property type="match status" value="1"/>
</dbReference>
<keyword evidence="1 4" id="KW-0238">DNA-binding</keyword>
<proteinExistence type="evidence at transcript level"/>
<dbReference type="GO" id="GO:0000978">
    <property type="term" value="F:RNA polymerase II cis-regulatory region sequence-specific DNA binding"/>
    <property type="evidence" value="ECO:0007669"/>
    <property type="project" value="TreeGrafter"/>
</dbReference>
<evidence type="ECO:0000256" key="3">
    <source>
        <dbReference type="ARBA" id="ARBA00023242"/>
    </source>
</evidence>
<protein>
    <submittedName>
        <fullName evidence="8">Putative CnoxA homeodomain transcription factor</fullName>
    </submittedName>
</protein>
<dbReference type="AlphaFoldDB" id="B6ZCE2"/>
<dbReference type="GO" id="GO:0045944">
    <property type="term" value="P:positive regulation of transcription by RNA polymerase II"/>
    <property type="evidence" value="ECO:0007669"/>
    <property type="project" value="UniProtKB-ARBA"/>
</dbReference>
<dbReference type="Pfam" id="PF00046">
    <property type="entry name" value="Homeodomain"/>
    <property type="match status" value="1"/>
</dbReference>
<feature type="region of interest" description="Disordered" evidence="6">
    <location>
        <begin position="176"/>
        <end position="199"/>
    </location>
</feature>
<keyword evidence="2 4" id="KW-0371">Homeobox</keyword>
<evidence type="ECO:0000259" key="7">
    <source>
        <dbReference type="PROSITE" id="PS50071"/>
    </source>
</evidence>
<accession>B6ZCE2</accession>
<dbReference type="GO" id="GO:0005634">
    <property type="term" value="C:nucleus"/>
    <property type="evidence" value="ECO:0007669"/>
    <property type="project" value="UniProtKB-SubCell"/>
</dbReference>
<dbReference type="SMART" id="SM00389">
    <property type="entry name" value="HOX"/>
    <property type="match status" value="1"/>
</dbReference>
<sequence length="199" mass="24137">MIKTSCPVTTSACRCCCCKEEELKRYYHAYTPRETSSRYLSLEDKTKVRMDTSPTFSRKFENTHNSRSVFREESIDYYNTYKSRIETERYYLKPQLGRSCYNMQLYPPVYHDFHYGFYQDDLKRFRTSFSTTQLTELEREFKYNKYLTRRRRVDLAVNLSLSEKQVKVWFQNRRMKWKKQGKDEKEEDIGSSDLNTTTS</sequence>
<dbReference type="InterPro" id="IPR020479">
    <property type="entry name" value="HD_metazoa"/>
</dbReference>
<feature type="domain" description="Homeobox" evidence="7">
    <location>
        <begin position="120"/>
        <end position="180"/>
    </location>
</feature>
<dbReference type="SUPFAM" id="SSF46689">
    <property type="entry name" value="Homeodomain-like"/>
    <property type="match status" value="1"/>
</dbReference>
<dbReference type="InterPro" id="IPR017970">
    <property type="entry name" value="Homeobox_CS"/>
</dbReference>
<reference evidence="8" key="1">
    <citation type="submission" date="2008-08" db="EMBL/GenBank/DDBJ databases">
        <title>More constraint on ParaHox than Hox gene families in early metazoan evolution.</title>
        <authorList>
            <person name="Quiquand M."/>
            <person name="Yanze N."/>
            <person name="Schmich J."/>
            <person name="Schmid V."/>
            <person name="Galliot B."/>
            <person name="Piraino S."/>
        </authorList>
    </citation>
    <scope>NUCLEOTIDE SEQUENCE</scope>
</reference>